<dbReference type="Gene3D" id="2.30.30.60">
    <property type="match status" value="1"/>
</dbReference>
<comment type="subcellular location">
    <subcellularLocation>
        <location evidence="1">Cell membrane</location>
        <topology evidence="1">Multi-pass membrane protein</topology>
    </subcellularLocation>
</comment>
<dbReference type="Pfam" id="PF12607">
    <property type="entry name" value="DUF3772"/>
    <property type="match status" value="1"/>
</dbReference>
<keyword evidence="4 7" id="KW-0812">Transmembrane</keyword>
<evidence type="ECO:0000256" key="3">
    <source>
        <dbReference type="ARBA" id="ARBA00022475"/>
    </source>
</evidence>
<dbReference type="InterPro" id="IPR023408">
    <property type="entry name" value="MscS_beta-dom_sf"/>
</dbReference>
<dbReference type="Proteomes" id="UP001160625">
    <property type="component" value="Unassembled WGS sequence"/>
</dbReference>
<evidence type="ECO:0000256" key="5">
    <source>
        <dbReference type="ARBA" id="ARBA00022989"/>
    </source>
</evidence>
<keyword evidence="3" id="KW-1003">Cell membrane</keyword>
<name>A0ABT6N148_9SPHN</name>
<evidence type="ECO:0000259" key="10">
    <source>
        <dbReference type="Pfam" id="PF12607"/>
    </source>
</evidence>
<dbReference type="InterPro" id="IPR006685">
    <property type="entry name" value="MscS_channel_2nd"/>
</dbReference>
<feature type="transmembrane region" description="Helical" evidence="7">
    <location>
        <begin position="237"/>
        <end position="258"/>
    </location>
</feature>
<dbReference type="PANTHER" id="PTHR30347">
    <property type="entry name" value="POTASSIUM CHANNEL RELATED"/>
    <property type="match status" value="1"/>
</dbReference>
<feature type="transmembrane region" description="Helical" evidence="7">
    <location>
        <begin position="278"/>
        <end position="296"/>
    </location>
</feature>
<feature type="domain" description="Mechanosensitive ion channel MscS C-terminal" evidence="11">
    <location>
        <begin position="684"/>
        <end position="766"/>
    </location>
</feature>
<keyword evidence="8" id="KW-0732">Signal</keyword>
<feature type="chain" id="PRO_5046548291" evidence="8">
    <location>
        <begin position="20"/>
        <end position="800"/>
    </location>
</feature>
<dbReference type="Pfam" id="PF21082">
    <property type="entry name" value="MS_channel_3rd"/>
    <property type="match status" value="1"/>
</dbReference>
<evidence type="ECO:0000256" key="7">
    <source>
        <dbReference type="SAM" id="Phobius"/>
    </source>
</evidence>
<evidence type="ECO:0000259" key="11">
    <source>
        <dbReference type="Pfam" id="PF21082"/>
    </source>
</evidence>
<organism evidence="12 13">
    <name type="scientific">Sphingomonas oryzagri</name>
    <dbReference type="NCBI Taxonomy" id="3042314"/>
    <lineage>
        <taxon>Bacteria</taxon>
        <taxon>Pseudomonadati</taxon>
        <taxon>Pseudomonadota</taxon>
        <taxon>Alphaproteobacteria</taxon>
        <taxon>Sphingomonadales</taxon>
        <taxon>Sphingomonadaceae</taxon>
        <taxon>Sphingomonas</taxon>
    </lineage>
</organism>
<feature type="transmembrane region" description="Helical" evidence="7">
    <location>
        <begin position="525"/>
        <end position="543"/>
    </location>
</feature>
<dbReference type="SUPFAM" id="SSF82861">
    <property type="entry name" value="Mechanosensitive channel protein MscS (YggB), transmembrane region"/>
    <property type="match status" value="1"/>
</dbReference>
<evidence type="ECO:0000256" key="1">
    <source>
        <dbReference type="ARBA" id="ARBA00004651"/>
    </source>
</evidence>
<dbReference type="Gene3D" id="1.10.287.1260">
    <property type="match status" value="1"/>
</dbReference>
<dbReference type="RefSeq" id="WP_281043382.1">
    <property type="nucleotide sequence ID" value="NZ_JARYGZ010000001.1"/>
</dbReference>
<feature type="domain" description="Mechanosensitive ion channel MscS" evidence="9">
    <location>
        <begin position="610"/>
        <end position="674"/>
    </location>
</feature>
<evidence type="ECO:0000313" key="12">
    <source>
        <dbReference type="EMBL" id="MDH7638061.1"/>
    </source>
</evidence>
<protein>
    <submittedName>
        <fullName evidence="12">DUF3772 domain-containing protein</fullName>
    </submittedName>
</protein>
<evidence type="ECO:0000256" key="4">
    <source>
        <dbReference type="ARBA" id="ARBA00022692"/>
    </source>
</evidence>
<feature type="transmembrane region" description="Helical" evidence="7">
    <location>
        <begin position="197"/>
        <end position="216"/>
    </location>
</feature>
<feature type="transmembrane region" description="Helical" evidence="7">
    <location>
        <begin position="389"/>
        <end position="412"/>
    </location>
</feature>
<dbReference type="Pfam" id="PF00924">
    <property type="entry name" value="MS_channel_2nd"/>
    <property type="match status" value="1"/>
</dbReference>
<evidence type="ECO:0000256" key="2">
    <source>
        <dbReference type="ARBA" id="ARBA00008017"/>
    </source>
</evidence>
<feature type="signal peptide" evidence="8">
    <location>
        <begin position="1"/>
        <end position="19"/>
    </location>
</feature>
<dbReference type="SUPFAM" id="SSF82689">
    <property type="entry name" value="Mechanosensitive channel protein MscS (YggB), C-terminal domain"/>
    <property type="match status" value="1"/>
</dbReference>
<evidence type="ECO:0000256" key="6">
    <source>
        <dbReference type="ARBA" id="ARBA00023136"/>
    </source>
</evidence>
<reference evidence="12" key="1">
    <citation type="submission" date="2023-04" db="EMBL/GenBank/DDBJ databases">
        <title>Sphingomonas sp. MAHUQ-71 isolated from rice field.</title>
        <authorList>
            <person name="Huq M.A."/>
        </authorList>
    </citation>
    <scope>NUCLEOTIDE SEQUENCE</scope>
    <source>
        <strain evidence="12">MAHUQ-71</strain>
    </source>
</reference>
<dbReference type="Gene3D" id="3.30.70.100">
    <property type="match status" value="1"/>
</dbReference>
<dbReference type="InterPro" id="IPR052702">
    <property type="entry name" value="MscS-like_channel"/>
</dbReference>
<dbReference type="InterPro" id="IPR011014">
    <property type="entry name" value="MscS_channel_TM-2"/>
</dbReference>
<gene>
    <name evidence="12" type="ORF">QGN17_04905</name>
</gene>
<dbReference type="PANTHER" id="PTHR30347:SF9">
    <property type="entry name" value="MINICONDUCTANCE MECHANOSENSITIVE CHANNEL MSCM"/>
    <property type="match status" value="1"/>
</dbReference>
<feature type="transmembrane region" description="Helical" evidence="7">
    <location>
        <begin position="472"/>
        <end position="492"/>
    </location>
</feature>
<feature type="domain" description="DUF3772" evidence="10">
    <location>
        <begin position="119"/>
        <end position="180"/>
    </location>
</feature>
<comment type="caution">
    <text evidence="12">The sequence shown here is derived from an EMBL/GenBank/DDBJ whole genome shotgun (WGS) entry which is preliminary data.</text>
</comment>
<feature type="transmembrane region" description="Helical" evidence="7">
    <location>
        <begin position="571"/>
        <end position="589"/>
    </location>
</feature>
<sequence>MLRRLLLLCLVLLAAPAAAQDVDPIIASIKALDQASADYQSIDSAFNERATSSQADTMKDRAAAVKQSAADQVSTLQDQLQLVDARAAQLGPVAPGETPDITAQRKLLTQQQSMIGSAIKRGKLLGTEADQLATEIGQTQADAFSEKMSERVASPLGRQFWGPLIRYLPRDIRRLSAFFAAEGDAIVQGTKTGGVPAALLGLVLGLGLIGPARLALRSAGRRYVIERVPGSRIRRSGLALWLTIVGTLVPALAAVSLITGLRAGGMIAQTWDALATHFEIASLIAALISALGGALLQRRQPSWRLIGITDETAHRLRPLTFAASAVTMLSVLLVAVRDGMGASGPAQAAVDAVTALLYIGLVLGILLSGARARAQLIREADEDRGDQSIMAFLSLAAWGVLILSAISLLTGYVAFSYFLARFVIWMAVVAATLYLLLVAVDDICTTVFDRDGRVANAFHHGFGVRRSLVDQFGVTLSALLRLLLILLAIGMVSRPFGSDVPSLFSQIATIAQGVTIGQVTISPGAILRAAAVLAAGLFVVRGIQKWLVNRYLPATELDAGARNSIAMVARYTGLILAVLWALASLGIGIERIALLLSALSVGIGFGLQAITQNFVSGLILLAERPVKIGDWVRIGDQEGDVKRISVRATEIQIADRSTLIVPNSELITKSIVNKTLADPLGRIQLQFSVPLGSDVDEVQRMVMDIYERQGAVLDDPKPSLFIDSIADGRINFNGFAFVNSPRAVYGTRSDIWFRLLSELPKAGIELGTTPQQVQWINGVPTGAEGIIGDEAPDPTLHPKD</sequence>
<comment type="similarity">
    <text evidence="2">Belongs to the MscS (TC 1.A.23) family.</text>
</comment>
<feature type="transmembrane region" description="Helical" evidence="7">
    <location>
        <begin position="418"/>
        <end position="440"/>
    </location>
</feature>
<dbReference type="InterPro" id="IPR011066">
    <property type="entry name" value="MscS_channel_C_sf"/>
</dbReference>
<evidence type="ECO:0000259" key="9">
    <source>
        <dbReference type="Pfam" id="PF00924"/>
    </source>
</evidence>
<dbReference type="InterPro" id="IPR010920">
    <property type="entry name" value="LSM_dom_sf"/>
</dbReference>
<keyword evidence="6 7" id="KW-0472">Membrane</keyword>
<accession>A0ABT6N148</accession>
<feature type="transmembrane region" description="Helical" evidence="7">
    <location>
        <begin position="348"/>
        <end position="368"/>
    </location>
</feature>
<evidence type="ECO:0000313" key="13">
    <source>
        <dbReference type="Proteomes" id="UP001160625"/>
    </source>
</evidence>
<dbReference type="InterPro" id="IPR049278">
    <property type="entry name" value="MS_channel_C"/>
</dbReference>
<keyword evidence="13" id="KW-1185">Reference proteome</keyword>
<dbReference type="EMBL" id="JARYGZ010000001">
    <property type="protein sequence ID" value="MDH7638061.1"/>
    <property type="molecule type" value="Genomic_DNA"/>
</dbReference>
<dbReference type="SUPFAM" id="SSF50182">
    <property type="entry name" value="Sm-like ribonucleoproteins"/>
    <property type="match status" value="1"/>
</dbReference>
<evidence type="ECO:0000256" key="8">
    <source>
        <dbReference type="SAM" id="SignalP"/>
    </source>
</evidence>
<feature type="transmembrane region" description="Helical" evidence="7">
    <location>
        <begin position="316"/>
        <end position="336"/>
    </location>
</feature>
<dbReference type="InterPro" id="IPR022249">
    <property type="entry name" value="DUF3772"/>
</dbReference>
<keyword evidence="5 7" id="KW-1133">Transmembrane helix</keyword>
<proteinExistence type="inferred from homology"/>